<dbReference type="GO" id="GO:0016787">
    <property type="term" value="F:hydrolase activity"/>
    <property type="evidence" value="ECO:0007669"/>
    <property type="project" value="UniProtKB-KW"/>
</dbReference>
<keyword evidence="1" id="KW-0378">Hydrolase</keyword>
<evidence type="ECO:0000256" key="1">
    <source>
        <dbReference type="ARBA" id="ARBA00022801"/>
    </source>
</evidence>
<comment type="caution">
    <text evidence="3">The sequence shown here is derived from an EMBL/GenBank/DDBJ whole genome shotgun (WGS) entry which is preliminary data.</text>
</comment>
<organism evidence="3 4">
    <name type="scientific">Seohaeicola zhoushanensis</name>
    <dbReference type="NCBI Taxonomy" id="1569283"/>
    <lineage>
        <taxon>Bacteria</taxon>
        <taxon>Pseudomonadati</taxon>
        <taxon>Pseudomonadota</taxon>
        <taxon>Alphaproteobacteria</taxon>
        <taxon>Rhodobacterales</taxon>
        <taxon>Roseobacteraceae</taxon>
        <taxon>Seohaeicola</taxon>
    </lineage>
</organism>
<accession>A0A8J3GXW1</accession>
<evidence type="ECO:0000259" key="2">
    <source>
        <dbReference type="Pfam" id="PF20434"/>
    </source>
</evidence>
<dbReference type="EMBL" id="BNCJ01000007">
    <property type="protein sequence ID" value="GHF54223.1"/>
    <property type="molecule type" value="Genomic_DNA"/>
</dbReference>
<gene>
    <name evidence="3" type="ORF">GCM10017056_27090</name>
</gene>
<dbReference type="InterPro" id="IPR029058">
    <property type="entry name" value="AB_hydrolase_fold"/>
</dbReference>
<evidence type="ECO:0000313" key="3">
    <source>
        <dbReference type="EMBL" id="GHF54223.1"/>
    </source>
</evidence>
<proteinExistence type="predicted"/>
<dbReference type="SUPFAM" id="SSF53474">
    <property type="entry name" value="alpha/beta-Hydrolases"/>
    <property type="match status" value="1"/>
</dbReference>
<dbReference type="PANTHER" id="PTHR48081">
    <property type="entry name" value="AB HYDROLASE SUPERFAMILY PROTEIN C4A8.06C"/>
    <property type="match status" value="1"/>
</dbReference>
<dbReference type="RefSeq" id="WP_189680627.1">
    <property type="nucleotide sequence ID" value="NZ_BNCJ01000007.1"/>
</dbReference>
<dbReference type="AlphaFoldDB" id="A0A8J3GXW1"/>
<dbReference type="Gene3D" id="3.40.50.1820">
    <property type="entry name" value="alpha/beta hydrolase"/>
    <property type="match status" value="1"/>
</dbReference>
<feature type="domain" description="BD-FAE-like" evidence="2">
    <location>
        <begin position="55"/>
        <end position="148"/>
    </location>
</feature>
<dbReference type="InterPro" id="IPR049492">
    <property type="entry name" value="BD-FAE-like_dom"/>
</dbReference>
<dbReference type="PANTHER" id="PTHR48081:SF33">
    <property type="entry name" value="KYNURENINE FORMAMIDASE"/>
    <property type="match status" value="1"/>
</dbReference>
<reference evidence="3" key="1">
    <citation type="journal article" date="2014" name="Int. J. Syst. Evol. Microbiol.">
        <title>Complete genome sequence of Corynebacterium casei LMG S-19264T (=DSM 44701T), isolated from a smear-ripened cheese.</title>
        <authorList>
            <consortium name="US DOE Joint Genome Institute (JGI-PGF)"/>
            <person name="Walter F."/>
            <person name="Albersmeier A."/>
            <person name="Kalinowski J."/>
            <person name="Ruckert C."/>
        </authorList>
    </citation>
    <scope>NUCLEOTIDE SEQUENCE</scope>
    <source>
        <strain evidence="3">KCTC 42650</strain>
    </source>
</reference>
<protein>
    <submittedName>
        <fullName evidence="3">Esterase</fullName>
    </submittedName>
</protein>
<name>A0A8J3GXW1_9RHOB</name>
<dbReference type="Pfam" id="PF20434">
    <property type="entry name" value="BD-FAE"/>
    <property type="match status" value="1"/>
</dbReference>
<sequence>MDLDDAYANGKYIAGAEAYPVRWREAAAAFRDRMLAAGRARLDLSYGSGERHRYDLFLPEGEARGAVVFVHGGYWLNFDKSVWSHLAQGPLGRGWAVAMPSYDLCPAVRIADITAQIAQAVQAVAAEVDGPISLTGHSAGGHLVARMAAPGMLPPEVAARLAHIVPISPLSDLRPLLRTSMNAHFAMDQAAAEAESPVLQPAPSVPVTLWVGAAERPSFLDQARWLAEAWNAENVVVPQRHHFDVIDALADPDSELTRTLTGS</sequence>
<dbReference type="InterPro" id="IPR050300">
    <property type="entry name" value="GDXG_lipolytic_enzyme"/>
</dbReference>
<keyword evidence="4" id="KW-1185">Reference proteome</keyword>
<evidence type="ECO:0000313" key="4">
    <source>
        <dbReference type="Proteomes" id="UP000626220"/>
    </source>
</evidence>
<reference evidence="3" key="2">
    <citation type="submission" date="2020-09" db="EMBL/GenBank/DDBJ databases">
        <authorList>
            <person name="Sun Q."/>
            <person name="Kim S."/>
        </authorList>
    </citation>
    <scope>NUCLEOTIDE SEQUENCE</scope>
    <source>
        <strain evidence="3">KCTC 42650</strain>
    </source>
</reference>
<dbReference type="Proteomes" id="UP000626220">
    <property type="component" value="Unassembled WGS sequence"/>
</dbReference>